<evidence type="ECO:0000256" key="1">
    <source>
        <dbReference type="ARBA" id="ARBA00004123"/>
    </source>
</evidence>
<dbReference type="EMBL" id="KI894011">
    <property type="protein sequence ID" value="OCF49832.1"/>
    <property type="molecule type" value="Genomic_DNA"/>
</dbReference>
<dbReference type="InterPro" id="IPR010995">
    <property type="entry name" value="DNA_repair_Rad51/TF_NusA_a-hlx"/>
</dbReference>
<sequence length="450" mass="49251">MVHLNPLSLKTTTLLFTYTFLAFTFIEDELNTMIQSQAQAIALLDIPRSLRESLHDAGYITIDDIGSSSASDLSAELGISRNQAEDLLQQISSLQAGVSTSSKAGSDSTQIPLQSQIQASTAADLLSSAYLPHFSTCSTSIDRLIAQFHVPHRRKANTGVFRKGKEKEDSGAITPGMTIEIAGPPGIGKTAMALGVVLSARLTSAGISDEKEMEAGEVLILDTEGGITAERVRSAAEALTRTRATLPRDIIHGIHFVRIPTQTHMVAFLHTLDEWLENYPKVNLIVIDTLSFHFRQPSLDMSTRRRMMDLLAASLPLLSYSSLPRIHRVKQKIGQATTLHKCAVIICNQMATKLLTAENKPANFDTGDRAILMPQLGDSWTTGKTLRLCLFRGQGGDELRYVHAEMSGSSKGLKWAAFDIDDDGLPCDIPEMLYDRPKTPPFIGETELNF</sequence>
<dbReference type="OrthoDB" id="5957327at2759"/>
<dbReference type="GO" id="GO:0008821">
    <property type="term" value="F:crossover junction DNA endonuclease activity"/>
    <property type="evidence" value="ECO:0007669"/>
    <property type="project" value="TreeGrafter"/>
</dbReference>
<dbReference type="GO" id="GO:0000400">
    <property type="term" value="F:four-way junction DNA binding"/>
    <property type="evidence" value="ECO:0007669"/>
    <property type="project" value="TreeGrafter"/>
</dbReference>
<dbReference type="InterPro" id="IPR052093">
    <property type="entry name" value="HR_Repair_Mediator"/>
</dbReference>
<evidence type="ECO:0000256" key="5">
    <source>
        <dbReference type="ARBA" id="ARBA00023204"/>
    </source>
</evidence>
<protein>
    <recommendedName>
        <fullName evidence="8">RecA family profile 1 domain-containing protein</fullName>
    </recommendedName>
</protein>
<evidence type="ECO:0000313" key="7">
    <source>
        <dbReference type="EMBL" id="OCF49832.1"/>
    </source>
</evidence>
<keyword evidence="5" id="KW-0234">DNA repair</keyword>
<evidence type="ECO:0000256" key="3">
    <source>
        <dbReference type="ARBA" id="ARBA00022763"/>
    </source>
</evidence>
<reference evidence="7" key="1">
    <citation type="submission" date="2013-07" db="EMBL/GenBank/DDBJ databases">
        <title>The Genome Sequence of Cryptococcus pinus CBS10737.</title>
        <authorList>
            <consortium name="The Broad Institute Genome Sequencing Platform"/>
            <person name="Cuomo C."/>
            <person name="Litvintseva A."/>
            <person name="Chen Y."/>
            <person name="Heitman J."/>
            <person name="Sun S."/>
            <person name="Springer D."/>
            <person name="Dromer F."/>
            <person name="Young S.K."/>
            <person name="Zeng Q."/>
            <person name="Gargeya S."/>
            <person name="Fitzgerald M."/>
            <person name="Abouelleil A."/>
            <person name="Alvarado L."/>
            <person name="Berlin A.M."/>
            <person name="Chapman S.B."/>
            <person name="Dewar J."/>
            <person name="Goldberg J."/>
            <person name="Griggs A."/>
            <person name="Gujja S."/>
            <person name="Hansen M."/>
            <person name="Howarth C."/>
            <person name="Imamovic A."/>
            <person name="Larimer J."/>
            <person name="McCowan C."/>
            <person name="Murphy C."/>
            <person name="Pearson M."/>
            <person name="Priest M."/>
            <person name="Roberts A."/>
            <person name="Saif S."/>
            <person name="Shea T."/>
            <person name="Sykes S."/>
            <person name="Wortman J."/>
            <person name="Nusbaum C."/>
            <person name="Birren B."/>
        </authorList>
    </citation>
    <scope>NUCLEOTIDE SEQUENCE [LARGE SCALE GENOMIC DNA]</scope>
    <source>
        <strain evidence="7">CBS 10737</strain>
    </source>
</reference>
<dbReference type="Gene3D" id="3.40.50.300">
    <property type="entry name" value="P-loop containing nucleotide triphosphate hydrolases"/>
    <property type="match status" value="1"/>
</dbReference>
<name>A0A1B9I2Q8_9TREE</name>
<comment type="subcellular location">
    <subcellularLocation>
        <location evidence="1">Nucleus</location>
    </subcellularLocation>
</comment>
<dbReference type="Pfam" id="PF13481">
    <property type="entry name" value="AAA_25"/>
    <property type="match status" value="1"/>
</dbReference>
<reference evidence="7" key="2">
    <citation type="submission" date="2016-07" db="EMBL/GenBank/DDBJ databases">
        <title>Evolution of pathogenesis and genome organization in the Tremellales.</title>
        <authorList>
            <person name="Cuomo C."/>
            <person name="Litvintseva A."/>
            <person name="Heitman J."/>
            <person name="Chen Y."/>
            <person name="Sun S."/>
            <person name="Springer D."/>
            <person name="Dromer F."/>
            <person name="Young S."/>
            <person name="Zeng Q."/>
            <person name="Chapman S."/>
            <person name="Gujja S."/>
            <person name="Saif S."/>
            <person name="Birren B."/>
        </authorList>
    </citation>
    <scope>NUCLEOTIDE SEQUENCE</scope>
    <source>
        <strain evidence="7">CBS 10737</strain>
    </source>
</reference>
<keyword evidence="2" id="KW-0547">Nucleotide-binding</keyword>
<dbReference type="GO" id="GO:0033065">
    <property type="term" value="C:Rad51C-XRCC3 complex"/>
    <property type="evidence" value="ECO:0007669"/>
    <property type="project" value="TreeGrafter"/>
</dbReference>
<dbReference type="Gene3D" id="1.10.150.20">
    <property type="entry name" value="5' to 3' exonuclease, C-terminal subdomain"/>
    <property type="match status" value="1"/>
</dbReference>
<evidence type="ECO:0008006" key="8">
    <source>
        <dbReference type="Google" id="ProtNLM"/>
    </source>
</evidence>
<gene>
    <name evidence="7" type="ORF">I206_04359</name>
</gene>
<dbReference type="InterPro" id="IPR027417">
    <property type="entry name" value="P-loop_NTPase"/>
</dbReference>
<keyword evidence="3" id="KW-0227">DNA damage</keyword>
<dbReference type="PANTHER" id="PTHR46239:SF1">
    <property type="entry name" value="DNA REPAIR PROTEIN RAD51 HOMOLOG 3"/>
    <property type="match status" value="1"/>
</dbReference>
<dbReference type="STRING" id="1296096.A0A1B9I2Q8"/>
<dbReference type="GO" id="GO:0007131">
    <property type="term" value="P:reciprocal meiotic recombination"/>
    <property type="evidence" value="ECO:0007669"/>
    <property type="project" value="TreeGrafter"/>
</dbReference>
<evidence type="ECO:0000256" key="4">
    <source>
        <dbReference type="ARBA" id="ARBA00022840"/>
    </source>
</evidence>
<dbReference type="SUPFAM" id="SSF52540">
    <property type="entry name" value="P-loop containing nucleoside triphosphate hydrolases"/>
    <property type="match status" value="1"/>
</dbReference>
<dbReference type="GO" id="GO:0005657">
    <property type="term" value="C:replication fork"/>
    <property type="evidence" value="ECO:0007669"/>
    <property type="project" value="TreeGrafter"/>
</dbReference>
<keyword evidence="6" id="KW-0539">Nucleus</keyword>
<dbReference type="AlphaFoldDB" id="A0A1B9I2Q8"/>
<dbReference type="GO" id="GO:0005524">
    <property type="term" value="F:ATP binding"/>
    <property type="evidence" value="ECO:0007669"/>
    <property type="project" value="UniProtKB-KW"/>
</dbReference>
<keyword evidence="4" id="KW-0067">ATP-binding</keyword>
<proteinExistence type="predicted"/>
<dbReference type="GO" id="GO:0033063">
    <property type="term" value="C:Rad51B-Rad51C-Rad51D-XRCC2 complex"/>
    <property type="evidence" value="ECO:0007669"/>
    <property type="project" value="TreeGrafter"/>
</dbReference>
<evidence type="ECO:0000256" key="6">
    <source>
        <dbReference type="ARBA" id="ARBA00023242"/>
    </source>
</evidence>
<dbReference type="PANTHER" id="PTHR46239">
    <property type="entry name" value="DNA REPAIR PROTEIN RAD51 HOMOLOG 3 RAD51C"/>
    <property type="match status" value="1"/>
</dbReference>
<dbReference type="GO" id="GO:0000707">
    <property type="term" value="P:meiotic DNA recombinase assembly"/>
    <property type="evidence" value="ECO:0007669"/>
    <property type="project" value="TreeGrafter"/>
</dbReference>
<evidence type="ECO:0000256" key="2">
    <source>
        <dbReference type="ARBA" id="ARBA00022741"/>
    </source>
</evidence>
<accession>A0A1B9I2Q8</accession>
<organism evidence="7">
    <name type="scientific">Kwoniella pini CBS 10737</name>
    <dbReference type="NCBI Taxonomy" id="1296096"/>
    <lineage>
        <taxon>Eukaryota</taxon>
        <taxon>Fungi</taxon>
        <taxon>Dikarya</taxon>
        <taxon>Basidiomycota</taxon>
        <taxon>Agaricomycotina</taxon>
        <taxon>Tremellomycetes</taxon>
        <taxon>Tremellales</taxon>
        <taxon>Cryptococcaceae</taxon>
        <taxon>Kwoniella</taxon>
    </lineage>
</organism>
<dbReference type="SUPFAM" id="SSF47794">
    <property type="entry name" value="Rad51 N-terminal domain-like"/>
    <property type="match status" value="1"/>
</dbReference>